<dbReference type="PANTHER" id="PTHR11926:SF1560">
    <property type="entry name" value="UDP-GLYCOSYLTRANSFERASE 74E1-RELATED"/>
    <property type="match status" value="1"/>
</dbReference>
<sequence length="464" mass="50520">MPPPATTPDGPHVVVLSFPFGTHAAPLLAVVKRLAALSPATHFSFFGTEQSNASAFKNQAAAVSESPNLRAHMVWNGIPEGYELTGRPQEAIEMFMKAAPGEFRKGIEAAVEESGRKVSWLVTDAFYWFASEMGIPWIAFWTAGPNSLSAHLHTDPLREALGSVPDAVVGREEETLKGIVAGMSKLRFRDLPEGVVKGNLQSIFSTMLHNMATHLPKAAAVFINSFHALDPTITDDLSSKLNNFLNIGPFHLLYPSPASKEQQQQPSDCISWLNDQRHLPASVAYLSFGSVVTPPPHELAAVAEALEASKVPFIWSLKEHSKAHLPDGFLDWSKGNGVVVPWAPQMEVLGHQAVGVFITHCGWNSVLESIAGGVPMICRPFFGDQIINSQMVEKVWEIGVNLEGGAFTKSGLVSCLDRVLRQEEGKKVRVNTRHLREKAEEATQSKGSSSADFFKLVELVSKST</sequence>
<keyword evidence="4 6" id="KW-0808">Transferase</keyword>
<dbReference type="PROSITE" id="PS00375">
    <property type="entry name" value="UDPGT"/>
    <property type="match status" value="1"/>
</dbReference>
<evidence type="ECO:0000256" key="2">
    <source>
        <dbReference type="ARBA" id="ARBA00009995"/>
    </source>
</evidence>
<evidence type="ECO:0000256" key="6">
    <source>
        <dbReference type="RuleBase" id="RU003718"/>
    </source>
</evidence>
<dbReference type="EC" id="2.4.1.-" evidence="7"/>
<dbReference type="CDD" id="cd03784">
    <property type="entry name" value="GT1_Gtf-like"/>
    <property type="match status" value="1"/>
</dbReference>
<evidence type="ECO:0000256" key="3">
    <source>
        <dbReference type="ARBA" id="ARBA00022676"/>
    </source>
</evidence>
<comment type="catalytic activity">
    <reaction evidence="5">
        <text>an anthocyanidin + UDP-alpha-D-glucose + H(+) = an anthocyanidin 3-O-beta-D-glucoside + UDP</text>
        <dbReference type="Rhea" id="RHEA:20093"/>
        <dbReference type="ChEBI" id="CHEBI:15378"/>
        <dbReference type="ChEBI" id="CHEBI:16307"/>
        <dbReference type="ChEBI" id="CHEBI:58223"/>
        <dbReference type="ChEBI" id="CHEBI:58885"/>
        <dbReference type="ChEBI" id="CHEBI:143576"/>
        <dbReference type="EC" id="2.4.1.115"/>
    </reaction>
</comment>
<gene>
    <name evidence="8" type="primary">UGT78A13</name>
</gene>
<dbReference type="GO" id="GO:0047213">
    <property type="term" value="F:anthocyanidin 3-O-glucosyltransferase activity"/>
    <property type="evidence" value="ECO:0007669"/>
    <property type="project" value="UniProtKB-EC"/>
</dbReference>
<dbReference type="PANTHER" id="PTHR11926">
    <property type="entry name" value="GLUCOSYL/GLUCURONOSYL TRANSFERASES"/>
    <property type="match status" value="1"/>
</dbReference>
<dbReference type="InterPro" id="IPR002213">
    <property type="entry name" value="UDP_glucos_trans"/>
</dbReference>
<evidence type="ECO:0000313" key="8">
    <source>
        <dbReference type="EMBL" id="AFJ52972.1"/>
    </source>
</evidence>
<dbReference type="UniPathway" id="UPA00009"/>
<dbReference type="EMBL" id="JN088345">
    <property type="protein sequence ID" value="AFJ52972.1"/>
    <property type="molecule type" value="Genomic_DNA"/>
</dbReference>
<keyword evidence="3 6" id="KW-0328">Glycosyltransferase</keyword>
<dbReference type="FunFam" id="3.40.50.2000:FF:000091">
    <property type="entry name" value="Glycosyltransferase"/>
    <property type="match status" value="1"/>
</dbReference>
<dbReference type="AlphaFoldDB" id="I2BH76"/>
<comment type="pathway">
    <text evidence="1">Pigment biosynthesis; anthocyanin biosynthesis.</text>
</comment>
<dbReference type="Pfam" id="PF00201">
    <property type="entry name" value="UDPGT"/>
    <property type="match status" value="1"/>
</dbReference>
<protein>
    <recommendedName>
        <fullName evidence="7">Glycosyltransferase</fullName>
        <ecNumber evidence="7">2.4.1.-</ecNumber>
    </recommendedName>
</protein>
<evidence type="ECO:0000256" key="7">
    <source>
        <dbReference type="RuleBase" id="RU362057"/>
    </source>
</evidence>
<proteinExistence type="inferred from homology"/>
<comment type="similarity">
    <text evidence="2 6">Belongs to the UDP-glycosyltransferase family.</text>
</comment>
<organism evidence="8">
    <name type="scientific">Linum usitatissimum</name>
    <name type="common">Flax</name>
    <name type="synonym">Linum humile</name>
    <dbReference type="NCBI Taxonomy" id="4006"/>
    <lineage>
        <taxon>Eukaryota</taxon>
        <taxon>Viridiplantae</taxon>
        <taxon>Streptophyta</taxon>
        <taxon>Embryophyta</taxon>
        <taxon>Tracheophyta</taxon>
        <taxon>Spermatophyta</taxon>
        <taxon>Magnoliopsida</taxon>
        <taxon>eudicotyledons</taxon>
        <taxon>Gunneridae</taxon>
        <taxon>Pentapetalae</taxon>
        <taxon>rosids</taxon>
        <taxon>fabids</taxon>
        <taxon>Malpighiales</taxon>
        <taxon>Linaceae</taxon>
        <taxon>Linum</taxon>
    </lineage>
</organism>
<dbReference type="GO" id="GO:0080043">
    <property type="term" value="F:quercetin 3-O-glucosyltransferase activity"/>
    <property type="evidence" value="ECO:0007669"/>
    <property type="project" value="TreeGrafter"/>
</dbReference>
<evidence type="ECO:0000256" key="1">
    <source>
        <dbReference type="ARBA" id="ARBA00004935"/>
    </source>
</evidence>
<dbReference type="SUPFAM" id="SSF53756">
    <property type="entry name" value="UDP-Glycosyltransferase/glycogen phosphorylase"/>
    <property type="match status" value="1"/>
</dbReference>
<name>I2BH76_LINUS</name>
<dbReference type="Gene3D" id="3.40.50.2000">
    <property type="entry name" value="Glycogen Phosphorylase B"/>
    <property type="match status" value="2"/>
</dbReference>
<evidence type="ECO:0000256" key="5">
    <source>
        <dbReference type="ARBA" id="ARBA00047606"/>
    </source>
</evidence>
<evidence type="ECO:0000256" key="4">
    <source>
        <dbReference type="ARBA" id="ARBA00022679"/>
    </source>
</evidence>
<dbReference type="GO" id="GO:0009718">
    <property type="term" value="P:anthocyanin-containing compound biosynthetic process"/>
    <property type="evidence" value="ECO:0007669"/>
    <property type="project" value="UniProtKB-UniPathway"/>
</dbReference>
<reference evidence="8" key="1">
    <citation type="journal article" date="2012" name="BMC Genomics">
        <title>Phylogenomic analysis of UDP glycosyltransferase 1 multigene family in Linum usitatissimum identified genes with varied expression patterns.</title>
        <authorList>
            <person name="Barvkar V.T."/>
            <person name="Pardeshi V.C."/>
            <person name="Kale S.M."/>
            <person name="Kadoo N.Y."/>
            <person name="Gupta V.S."/>
        </authorList>
    </citation>
    <scope>NUCLEOTIDE SEQUENCE</scope>
</reference>
<dbReference type="GO" id="GO:0080044">
    <property type="term" value="F:quercetin 7-O-glucosyltransferase activity"/>
    <property type="evidence" value="ECO:0007669"/>
    <property type="project" value="TreeGrafter"/>
</dbReference>
<dbReference type="InterPro" id="IPR035595">
    <property type="entry name" value="UDP_glycos_trans_CS"/>
</dbReference>
<accession>I2BH76</accession>